<dbReference type="InterPro" id="IPR029033">
    <property type="entry name" value="His_PPase_superfam"/>
</dbReference>
<proteinExistence type="predicted"/>
<feature type="active site" description="Tele-phosphohistidine intermediate" evidence="2">
    <location>
        <position position="11"/>
    </location>
</feature>
<name>A0A0W0FFC1_MONRR</name>
<dbReference type="InterPro" id="IPR001345">
    <property type="entry name" value="PG/BPGM_mutase_AS"/>
</dbReference>
<dbReference type="SUPFAM" id="SSF53254">
    <property type="entry name" value="Phosphoglycerate mutase-like"/>
    <property type="match status" value="1"/>
</dbReference>
<dbReference type="CDD" id="cd07067">
    <property type="entry name" value="HP_PGM_like"/>
    <property type="match status" value="1"/>
</dbReference>
<comment type="caution">
    <text evidence="4">The sequence shown here is derived from an EMBL/GenBank/DDBJ whole genome shotgun (WGS) entry which is preliminary data.</text>
</comment>
<dbReference type="PANTHER" id="PTHR46517:SF1">
    <property type="entry name" value="FRUCTOSE-2,6-BISPHOSPHATASE TIGAR"/>
    <property type="match status" value="1"/>
</dbReference>
<dbReference type="PROSITE" id="PS00175">
    <property type="entry name" value="PG_MUTASE"/>
    <property type="match status" value="1"/>
</dbReference>
<evidence type="ECO:0000256" key="2">
    <source>
        <dbReference type="PIRSR" id="PIRSR613078-1"/>
    </source>
</evidence>
<accession>A0A0W0FFC1</accession>
<feature type="binding site" evidence="3">
    <location>
        <position position="60"/>
    </location>
    <ligand>
        <name>substrate</name>
    </ligand>
</feature>
<evidence type="ECO:0008006" key="6">
    <source>
        <dbReference type="Google" id="ProtNLM"/>
    </source>
</evidence>
<organism evidence="4 5">
    <name type="scientific">Moniliophthora roreri</name>
    <name type="common">Frosty pod rot fungus</name>
    <name type="synonym">Monilia roreri</name>
    <dbReference type="NCBI Taxonomy" id="221103"/>
    <lineage>
        <taxon>Eukaryota</taxon>
        <taxon>Fungi</taxon>
        <taxon>Dikarya</taxon>
        <taxon>Basidiomycota</taxon>
        <taxon>Agaricomycotina</taxon>
        <taxon>Agaricomycetes</taxon>
        <taxon>Agaricomycetidae</taxon>
        <taxon>Agaricales</taxon>
        <taxon>Marasmiineae</taxon>
        <taxon>Marasmiaceae</taxon>
        <taxon>Moniliophthora</taxon>
    </lineage>
</organism>
<dbReference type="EMBL" id="LATX01002020">
    <property type="protein sequence ID" value="KTB34982.1"/>
    <property type="molecule type" value="Genomic_DNA"/>
</dbReference>
<dbReference type="GO" id="GO:0005829">
    <property type="term" value="C:cytosol"/>
    <property type="evidence" value="ECO:0007669"/>
    <property type="project" value="TreeGrafter"/>
</dbReference>
<dbReference type="GO" id="GO:0045820">
    <property type="term" value="P:negative regulation of glycolytic process"/>
    <property type="evidence" value="ECO:0007669"/>
    <property type="project" value="TreeGrafter"/>
</dbReference>
<protein>
    <recommendedName>
        <fullName evidence="6">Phosphoglycerate mutase</fullName>
    </recommendedName>
</protein>
<dbReference type="Proteomes" id="UP000054988">
    <property type="component" value="Unassembled WGS sequence"/>
</dbReference>
<keyword evidence="1" id="KW-0378">Hydrolase</keyword>
<dbReference type="Gene3D" id="3.40.50.1240">
    <property type="entry name" value="Phosphoglycerate mutase-like"/>
    <property type="match status" value="1"/>
</dbReference>
<sequence>MPQARIYIIRHGETHENRAGIMQGQLDTSLNDEGIAQALVAATALENVPITEAFSSHLKRAADTAKAILDFHPGVQLCQLKEFSERHLGGLQGKLLSEKRAFLATFPGGIDSAAEAAEAFIDRTLKAWDDHIVPLVSKPIPTTCLVSGVQGEDYVTKEVQPDRHEVLVVSHGGFIGALVQNLLLTKRIVPLNESTARSWKCYNASITTIDLDEDGKGRLLKYGDISHLGAASAKVTQIIADVEAGK</sequence>
<evidence type="ECO:0000313" key="5">
    <source>
        <dbReference type="Proteomes" id="UP000054988"/>
    </source>
</evidence>
<dbReference type="PANTHER" id="PTHR46517">
    <property type="entry name" value="FRUCTOSE-2,6-BISPHOSPHATASE TIGAR"/>
    <property type="match status" value="1"/>
</dbReference>
<dbReference type="AlphaFoldDB" id="A0A0W0FFC1"/>
<evidence type="ECO:0000313" key="4">
    <source>
        <dbReference type="EMBL" id="KTB34982.1"/>
    </source>
</evidence>
<dbReference type="GO" id="GO:0043456">
    <property type="term" value="P:regulation of pentose-phosphate shunt"/>
    <property type="evidence" value="ECO:0007669"/>
    <property type="project" value="TreeGrafter"/>
</dbReference>
<feature type="active site" description="Proton donor/acceptor" evidence="2">
    <location>
        <position position="85"/>
    </location>
</feature>
<dbReference type="SMART" id="SM00855">
    <property type="entry name" value="PGAM"/>
    <property type="match status" value="1"/>
</dbReference>
<dbReference type="InterPro" id="IPR013078">
    <property type="entry name" value="His_Pase_superF_clade-1"/>
</dbReference>
<gene>
    <name evidence="4" type="ORF">WG66_12422</name>
</gene>
<feature type="binding site" evidence="3">
    <location>
        <begin position="10"/>
        <end position="17"/>
    </location>
    <ligand>
        <name>substrate</name>
    </ligand>
</feature>
<dbReference type="InterPro" id="IPR051695">
    <property type="entry name" value="Phosphoglycerate_Mutase"/>
</dbReference>
<dbReference type="eggNOG" id="KOG0235">
    <property type="taxonomic scope" value="Eukaryota"/>
</dbReference>
<evidence type="ECO:0000256" key="3">
    <source>
        <dbReference type="PIRSR" id="PIRSR613078-2"/>
    </source>
</evidence>
<evidence type="ECO:0000256" key="1">
    <source>
        <dbReference type="ARBA" id="ARBA00022801"/>
    </source>
</evidence>
<dbReference type="GO" id="GO:0004331">
    <property type="term" value="F:fructose-2,6-bisphosphate 2-phosphatase activity"/>
    <property type="evidence" value="ECO:0007669"/>
    <property type="project" value="TreeGrafter"/>
</dbReference>
<reference evidence="4 5" key="1">
    <citation type="submission" date="2015-12" db="EMBL/GenBank/DDBJ databases">
        <title>Draft genome sequence of Moniliophthora roreri, the causal agent of frosty pod rot of cacao.</title>
        <authorList>
            <person name="Aime M.C."/>
            <person name="Diaz-Valderrama J.R."/>
            <person name="Kijpornyongpan T."/>
            <person name="Phillips-Mora W."/>
        </authorList>
    </citation>
    <scope>NUCLEOTIDE SEQUENCE [LARGE SCALE GENOMIC DNA]</scope>
    <source>
        <strain evidence="4 5">MCA 2952</strain>
    </source>
</reference>
<dbReference type="Pfam" id="PF00300">
    <property type="entry name" value="His_Phos_1"/>
    <property type="match status" value="2"/>
</dbReference>